<dbReference type="InterPro" id="IPR038765">
    <property type="entry name" value="Papain-like_cys_pep_sf"/>
</dbReference>
<dbReference type="Proteomes" id="UP000485058">
    <property type="component" value="Unassembled WGS sequence"/>
</dbReference>
<dbReference type="EMBL" id="BLLF01002330">
    <property type="protein sequence ID" value="GFH23671.1"/>
    <property type="molecule type" value="Genomic_DNA"/>
</dbReference>
<keyword evidence="3" id="KW-1185">Reference proteome</keyword>
<name>A0A699ZND3_HAELA</name>
<dbReference type="Gene3D" id="3.30.2140.20">
    <property type="match status" value="1"/>
</dbReference>
<proteinExistence type="inferred from homology"/>
<evidence type="ECO:0000313" key="3">
    <source>
        <dbReference type="Proteomes" id="UP000485058"/>
    </source>
</evidence>
<dbReference type="InterPro" id="IPR053710">
    <property type="entry name" value="Arylamine_NAT_domain_sf"/>
</dbReference>
<dbReference type="PANTHER" id="PTHR11786">
    <property type="entry name" value="N-HYDROXYARYLAMINE O-ACETYLTRANSFERASE"/>
    <property type="match status" value="1"/>
</dbReference>
<feature type="non-terminal residue" evidence="2">
    <location>
        <position position="1"/>
    </location>
</feature>
<keyword evidence="2" id="KW-0808">Transferase</keyword>
<evidence type="ECO:0000313" key="2">
    <source>
        <dbReference type="EMBL" id="GFH23671.1"/>
    </source>
</evidence>
<dbReference type="AlphaFoldDB" id="A0A699ZND3"/>
<dbReference type="PANTHER" id="PTHR11786:SF0">
    <property type="entry name" value="ARYLAMINE N-ACETYLTRANSFERASE 4-RELATED"/>
    <property type="match status" value="1"/>
</dbReference>
<dbReference type="GO" id="GO:0016407">
    <property type="term" value="F:acetyltransferase activity"/>
    <property type="evidence" value="ECO:0007669"/>
    <property type="project" value="InterPro"/>
</dbReference>
<comment type="caution">
    <text evidence="2">The sequence shown here is derived from an EMBL/GenBank/DDBJ whole genome shotgun (WGS) entry which is preliminary data.</text>
</comment>
<feature type="non-terminal residue" evidence="2">
    <location>
        <position position="85"/>
    </location>
</feature>
<dbReference type="InterPro" id="IPR001447">
    <property type="entry name" value="Arylamine_N-AcTrfase"/>
</dbReference>
<dbReference type="Pfam" id="PF00797">
    <property type="entry name" value="Acetyltransf_2"/>
    <property type="match status" value="1"/>
</dbReference>
<reference evidence="2 3" key="1">
    <citation type="submission" date="2020-02" db="EMBL/GenBank/DDBJ databases">
        <title>Draft genome sequence of Haematococcus lacustris strain NIES-144.</title>
        <authorList>
            <person name="Morimoto D."/>
            <person name="Nakagawa S."/>
            <person name="Yoshida T."/>
            <person name="Sawayama S."/>
        </authorList>
    </citation>
    <scope>NUCLEOTIDE SEQUENCE [LARGE SCALE GENOMIC DNA]</scope>
    <source>
        <strain evidence="2 3">NIES-144</strain>
    </source>
</reference>
<protein>
    <submittedName>
        <fullName evidence="2">N-hydroxyarylamine O-acetyltransferase</fullName>
    </submittedName>
</protein>
<accession>A0A699ZND3</accession>
<sequence>MSLLAPSSPLSQVFENLSLLVPSWRSLDCTVAGLKLDVPSLYTKLVKRGRGGYCFEVNTAFSSLLAGMGYTVRQGAARVVMDGME</sequence>
<gene>
    <name evidence="2" type="ORF">HaLaN_21319</name>
</gene>
<comment type="similarity">
    <text evidence="1">Belongs to the arylamine N-acetyltransferase family.</text>
</comment>
<evidence type="ECO:0000256" key="1">
    <source>
        <dbReference type="ARBA" id="ARBA00006547"/>
    </source>
</evidence>
<dbReference type="SUPFAM" id="SSF54001">
    <property type="entry name" value="Cysteine proteinases"/>
    <property type="match status" value="1"/>
</dbReference>
<organism evidence="2 3">
    <name type="scientific">Haematococcus lacustris</name>
    <name type="common">Green alga</name>
    <name type="synonym">Haematococcus pluvialis</name>
    <dbReference type="NCBI Taxonomy" id="44745"/>
    <lineage>
        <taxon>Eukaryota</taxon>
        <taxon>Viridiplantae</taxon>
        <taxon>Chlorophyta</taxon>
        <taxon>core chlorophytes</taxon>
        <taxon>Chlorophyceae</taxon>
        <taxon>CS clade</taxon>
        <taxon>Chlamydomonadales</taxon>
        <taxon>Haematococcaceae</taxon>
        <taxon>Haematococcus</taxon>
    </lineage>
</organism>